<accession>A0A507SY60</accession>
<dbReference type="PROSITE" id="PS50994">
    <property type="entry name" value="INTEGRASE"/>
    <property type="match status" value="1"/>
</dbReference>
<dbReference type="Gene3D" id="3.30.420.10">
    <property type="entry name" value="Ribonuclease H-like superfamily/Ribonuclease H"/>
    <property type="match status" value="1"/>
</dbReference>
<sequence length="355" mass="42163">AKRNRNKVITNKDLFFISQFKYYESKEKTKRRLNYKNVYKFGDIVEIDGCSHYWLNGHNKFTMLLAVDVGTNKVVSIHFEEQTETLNGYQILLEELFNNYGYPRTLLADNRSNFRNNADSNARTYQAVKSRGIEFITSSNPTFKPHVERKNETIQKRLPLFLQLNKINSIEEINKNKEIIIDFINSSCKTKEKISVFRAVNQQYNEQFFDLPVYRNVNNNSVFYEGSWFAPFDKDNKPVPHNKTRDLKFFIGTDKMFYFRNETQRFRALKIEDKNELFVNDYLKRKHLIPIPEAIKLARLNATGYTFNTYLSKKIELIYKISNKEIVSDEEKILIKEIFEALQETQKYLSNILNF</sequence>
<dbReference type="Proteomes" id="UP000320801">
    <property type="component" value="Unassembled WGS sequence"/>
</dbReference>
<keyword evidence="3" id="KW-1185">Reference proteome</keyword>
<dbReference type="GO" id="GO:0003676">
    <property type="term" value="F:nucleic acid binding"/>
    <property type="evidence" value="ECO:0007669"/>
    <property type="project" value="InterPro"/>
</dbReference>
<comment type="caution">
    <text evidence="2">The sequence shown here is derived from an EMBL/GenBank/DDBJ whole genome shotgun (WGS) entry which is preliminary data.</text>
</comment>
<dbReference type="SUPFAM" id="SSF53098">
    <property type="entry name" value="Ribonuclease H-like"/>
    <property type="match status" value="1"/>
</dbReference>
<gene>
    <name evidence="2" type="ORF">E1I18_00485</name>
</gene>
<dbReference type="InterPro" id="IPR001584">
    <property type="entry name" value="Integrase_cat-core"/>
</dbReference>
<dbReference type="EMBL" id="SMDN01000002">
    <property type="protein sequence ID" value="TQC54068.1"/>
    <property type="molecule type" value="Genomic_DNA"/>
</dbReference>
<organism evidence="2 3">
    <name type="scientific">Mycoplasmopsis mucosicanis</name>
    <dbReference type="NCBI Taxonomy" id="458208"/>
    <lineage>
        <taxon>Bacteria</taxon>
        <taxon>Bacillati</taxon>
        <taxon>Mycoplasmatota</taxon>
        <taxon>Mycoplasmoidales</taxon>
        <taxon>Metamycoplasmataceae</taxon>
        <taxon>Mycoplasmopsis</taxon>
    </lineage>
</organism>
<dbReference type="InterPro" id="IPR036397">
    <property type="entry name" value="RNaseH_sf"/>
</dbReference>
<evidence type="ECO:0000313" key="3">
    <source>
        <dbReference type="Proteomes" id="UP000320801"/>
    </source>
</evidence>
<evidence type="ECO:0000259" key="1">
    <source>
        <dbReference type="PROSITE" id="PS50994"/>
    </source>
</evidence>
<feature type="non-terminal residue" evidence="2">
    <location>
        <position position="1"/>
    </location>
</feature>
<feature type="domain" description="Integrase catalytic" evidence="1">
    <location>
        <begin position="36"/>
        <end position="212"/>
    </location>
</feature>
<reference evidence="2 3" key="1">
    <citation type="submission" date="2019-03" db="EMBL/GenBank/DDBJ databases">
        <title>Characterization of a novel Mycoplasma cynos real-time PCR assay.</title>
        <authorList>
            <person name="Tallmadge R.L."/>
            <person name="Mitchell P.K."/>
            <person name="Goodman L."/>
        </authorList>
    </citation>
    <scope>NUCLEOTIDE SEQUENCE [LARGE SCALE GENOMIC DNA]</scope>
    <source>
        <strain evidence="2 3">1642</strain>
    </source>
</reference>
<evidence type="ECO:0000313" key="2">
    <source>
        <dbReference type="EMBL" id="TQC54068.1"/>
    </source>
</evidence>
<dbReference type="OrthoDB" id="398243at2"/>
<protein>
    <recommendedName>
        <fullName evidence="1">Integrase catalytic domain-containing protein</fullName>
    </recommendedName>
</protein>
<name>A0A507SY60_9BACT</name>
<dbReference type="GO" id="GO:0015074">
    <property type="term" value="P:DNA integration"/>
    <property type="evidence" value="ECO:0007669"/>
    <property type="project" value="InterPro"/>
</dbReference>
<proteinExistence type="predicted"/>
<dbReference type="AlphaFoldDB" id="A0A507SY60"/>
<dbReference type="InterPro" id="IPR012337">
    <property type="entry name" value="RNaseH-like_sf"/>
</dbReference>